<proteinExistence type="predicted"/>
<accession>A0A5N6KMP4</accession>
<dbReference type="EMBL" id="VIGI01000001">
    <property type="protein sequence ID" value="KAB8304891.1"/>
    <property type="molecule type" value="Genomic_DNA"/>
</dbReference>
<organism evidence="1 2">
    <name type="scientific">Monilinia laxa</name>
    <name type="common">Brown rot fungus</name>
    <name type="synonym">Sclerotinia laxa</name>
    <dbReference type="NCBI Taxonomy" id="61186"/>
    <lineage>
        <taxon>Eukaryota</taxon>
        <taxon>Fungi</taxon>
        <taxon>Dikarya</taxon>
        <taxon>Ascomycota</taxon>
        <taxon>Pezizomycotina</taxon>
        <taxon>Leotiomycetes</taxon>
        <taxon>Helotiales</taxon>
        <taxon>Sclerotiniaceae</taxon>
        <taxon>Monilinia</taxon>
    </lineage>
</organism>
<comment type="caution">
    <text evidence="1">The sequence shown here is derived from an EMBL/GenBank/DDBJ whole genome shotgun (WGS) entry which is preliminary data.</text>
</comment>
<keyword evidence="2" id="KW-1185">Reference proteome</keyword>
<gene>
    <name evidence="1" type="ORF">EYC80_004219</name>
</gene>
<dbReference type="AlphaFoldDB" id="A0A5N6KMP4"/>
<sequence length="193" mass="21571">MPKDVIESFHSVRSLKIHYRDIESYVPKPIILIAFIVHSICLVQFATDYPLPSIHSCCPSPIILRLLWPVHITRNASPCPYLIVTISSALVGWIATQASKSLFLAPILTATANPCNISPPQTYQMQPHNPLFYPSQIILNSVDFEIAGAILLQSFRFRETNCPYFWVCKDNGRDEGVGDSGLRELGRSEESVG</sequence>
<name>A0A5N6KMP4_MONLA</name>
<reference evidence="1 2" key="1">
    <citation type="submission" date="2019-06" db="EMBL/GenBank/DDBJ databases">
        <title>Genome Sequence of the Brown Rot Fungal Pathogen Monilinia laxa.</title>
        <authorList>
            <person name="De Miccolis Angelini R.M."/>
            <person name="Landi L."/>
            <person name="Abate D."/>
            <person name="Pollastro S."/>
            <person name="Romanazzi G."/>
            <person name="Faretra F."/>
        </authorList>
    </citation>
    <scope>NUCLEOTIDE SEQUENCE [LARGE SCALE GENOMIC DNA]</scope>
    <source>
        <strain evidence="1 2">Mlax316</strain>
    </source>
</reference>
<evidence type="ECO:0000313" key="2">
    <source>
        <dbReference type="Proteomes" id="UP000326757"/>
    </source>
</evidence>
<dbReference type="Proteomes" id="UP000326757">
    <property type="component" value="Unassembled WGS sequence"/>
</dbReference>
<protein>
    <submittedName>
        <fullName evidence="1">Uncharacterized protein</fullName>
    </submittedName>
</protein>
<evidence type="ECO:0000313" key="1">
    <source>
        <dbReference type="EMBL" id="KAB8304891.1"/>
    </source>
</evidence>